<proteinExistence type="predicted"/>
<dbReference type="InterPro" id="IPR018392">
    <property type="entry name" value="LysM"/>
</dbReference>
<evidence type="ECO:0000256" key="1">
    <source>
        <dbReference type="ARBA" id="ARBA00022669"/>
    </source>
</evidence>
<sequence>MFSRSSFIVAIVAAKGGSPTASHCSYQLATVNADKIDAACDNLAVGELLCLGIVGQDCDIVDVVQSGDSCAAIADDAGTTLDILLANNPNVNSDCTNIYPGEVNGIVEVAGKPC</sequence>
<evidence type="ECO:0000313" key="5">
    <source>
        <dbReference type="Proteomes" id="UP000029665"/>
    </source>
</evidence>
<evidence type="ECO:0000313" key="4">
    <source>
        <dbReference type="EMBL" id="CDO76046.1"/>
    </source>
</evidence>
<dbReference type="PROSITE" id="PS51782">
    <property type="entry name" value="LYSM"/>
    <property type="match status" value="1"/>
</dbReference>
<dbReference type="InterPro" id="IPR052210">
    <property type="entry name" value="LysM1-like"/>
</dbReference>
<keyword evidence="5" id="KW-1185">Reference proteome</keyword>
<dbReference type="OrthoDB" id="5985073at2759"/>
<dbReference type="Pfam" id="PF01476">
    <property type="entry name" value="LysM"/>
    <property type="match status" value="1"/>
</dbReference>
<dbReference type="GO" id="GO:0008061">
    <property type="term" value="F:chitin binding"/>
    <property type="evidence" value="ECO:0007669"/>
    <property type="project" value="UniProtKB-KW"/>
</dbReference>
<dbReference type="Gene3D" id="3.10.350.10">
    <property type="entry name" value="LysM domain"/>
    <property type="match status" value="1"/>
</dbReference>
<evidence type="ECO:0000256" key="2">
    <source>
        <dbReference type="ARBA" id="ARBA00023026"/>
    </source>
</evidence>
<dbReference type="AlphaFoldDB" id="A0A060SPE4"/>
<evidence type="ECO:0000259" key="3">
    <source>
        <dbReference type="PROSITE" id="PS51782"/>
    </source>
</evidence>
<accession>A0A060SPE4</accession>
<reference evidence="4" key="1">
    <citation type="submission" date="2014-01" db="EMBL/GenBank/DDBJ databases">
        <title>The genome of the white-rot fungus Pycnoporus cinnabarinus: a basidiomycete model with a versatile arsenal for lignocellulosic biomass breakdown.</title>
        <authorList>
            <person name="Levasseur A."/>
            <person name="Lomascolo A."/>
            <person name="Ruiz-Duenas F.J."/>
            <person name="Uzan E."/>
            <person name="Piumi F."/>
            <person name="Kues U."/>
            <person name="Ram A.F.J."/>
            <person name="Murat C."/>
            <person name="Haon M."/>
            <person name="Benoit I."/>
            <person name="Arfi Y."/>
            <person name="Chevret D."/>
            <person name="Drula E."/>
            <person name="Kwon M.J."/>
            <person name="Gouret P."/>
            <person name="Lesage-Meessen L."/>
            <person name="Lombard V."/>
            <person name="Mariette J."/>
            <person name="Noirot C."/>
            <person name="Park J."/>
            <person name="Patyshakuliyeva A."/>
            <person name="Wieneger R.A.B."/>
            <person name="Wosten H.A.B."/>
            <person name="Martin F."/>
            <person name="Coutinho P.M."/>
            <person name="de Vries R."/>
            <person name="Martinez A.T."/>
            <person name="Klopp C."/>
            <person name="Pontarotti P."/>
            <person name="Henrissat B."/>
            <person name="Record E."/>
        </authorList>
    </citation>
    <scope>NUCLEOTIDE SEQUENCE [LARGE SCALE GENOMIC DNA]</scope>
    <source>
        <strain evidence="4">BRFM137</strain>
    </source>
</reference>
<keyword evidence="1" id="KW-0147">Chitin-binding</keyword>
<dbReference type="Proteomes" id="UP000029665">
    <property type="component" value="Unassembled WGS sequence"/>
</dbReference>
<keyword evidence="2" id="KW-0843">Virulence</keyword>
<protein>
    <recommendedName>
        <fullName evidence="3">LysM domain-containing protein</fullName>
    </recommendedName>
</protein>
<dbReference type="InterPro" id="IPR036779">
    <property type="entry name" value="LysM_dom_sf"/>
</dbReference>
<dbReference type="STRING" id="5643.A0A060SPE4"/>
<dbReference type="PANTHER" id="PTHR34997">
    <property type="entry name" value="AM15"/>
    <property type="match status" value="1"/>
</dbReference>
<gene>
    <name evidence="4" type="ORF">BN946_scf184959.g4</name>
</gene>
<feature type="domain" description="LysM" evidence="3">
    <location>
        <begin position="60"/>
        <end position="106"/>
    </location>
</feature>
<dbReference type="PANTHER" id="PTHR34997:SF1">
    <property type="entry name" value="PEPTIDOGLYCAN-BINDING LYSIN DOMAIN"/>
    <property type="match status" value="1"/>
</dbReference>
<name>A0A060SPE4_PYCCI</name>
<dbReference type="EMBL" id="CCBP010000329">
    <property type="protein sequence ID" value="CDO76046.1"/>
    <property type="molecule type" value="Genomic_DNA"/>
</dbReference>
<comment type="caution">
    <text evidence="4">The sequence shown here is derived from an EMBL/GenBank/DDBJ whole genome shotgun (WGS) entry which is preliminary data.</text>
</comment>
<dbReference type="SUPFAM" id="SSF54106">
    <property type="entry name" value="LysM domain"/>
    <property type="match status" value="1"/>
</dbReference>
<organism evidence="4 5">
    <name type="scientific">Pycnoporus cinnabarinus</name>
    <name type="common">Cinnabar-red polypore</name>
    <name type="synonym">Trametes cinnabarina</name>
    <dbReference type="NCBI Taxonomy" id="5643"/>
    <lineage>
        <taxon>Eukaryota</taxon>
        <taxon>Fungi</taxon>
        <taxon>Dikarya</taxon>
        <taxon>Basidiomycota</taxon>
        <taxon>Agaricomycotina</taxon>
        <taxon>Agaricomycetes</taxon>
        <taxon>Polyporales</taxon>
        <taxon>Polyporaceae</taxon>
        <taxon>Trametes</taxon>
    </lineage>
</organism>
<dbReference type="HOGENOM" id="CLU_010591_6_2_1"/>
<dbReference type="CDD" id="cd00118">
    <property type="entry name" value="LysM"/>
    <property type="match status" value="1"/>
</dbReference>